<feature type="compositionally biased region" description="Basic and acidic residues" evidence="5">
    <location>
        <begin position="76"/>
        <end position="96"/>
    </location>
</feature>
<dbReference type="Pfam" id="PF25121">
    <property type="entry name" value="RRM_ESF1"/>
    <property type="match status" value="2"/>
</dbReference>
<dbReference type="Proteomes" id="UP001443914">
    <property type="component" value="Unassembled WGS sequence"/>
</dbReference>
<dbReference type="GO" id="GO:0006364">
    <property type="term" value="P:rRNA processing"/>
    <property type="evidence" value="ECO:0007669"/>
    <property type="project" value="InterPro"/>
</dbReference>
<comment type="similarity">
    <text evidence="2">Belongs to the ESF1 family.</text>
</comment>
<feature type="compositionally biased region" description="Basic residues" evidence="5">
    <location>
        <begin position="609"/>
        <end position="624"/>
    </location>
</feature>
<evidence type="ECO:0000313" key="8">
    <source>
        <dbReference type="EMBL" id="KAK9678822.1"/>
    </source>
</evidence>
<feature type="compositionally biased region" description="Acidic residues" evidence="5">
    <location>
        <begin position="117"/>
        <end position="131"/>
    </location>
</feature>
<dbReference type="PANTHER" id="PTHR12202">
    <property type="entry name" value="ESF1 HOMOLOG"/>
    <property type="match status" value="1"/>
</dbReference>
<feature type="region of interest" description="Disordered" evidence="5">
    <location>
        <begin position="667"/>
        <end position="765"/>
    </location>
</feature>
<name>A0AAW1HQW9_SAPOF</name>
<dbReference type="Pfam" id="PF08159">
    <property type="entry name" value="NUC153"/>
    <property type="match status" value="1"/>
</dbReference>
<comment type="subcellular location">
    <subcellularLocation>
        <location evidence="1">Nucleus</location>
        <location evidence="1">Nucleolus</location>
    </subcellularLocation>
</comment>
<feature type="compositionally biased region" description="Acidic residues" evidence="5">
    <location>
        <begin position="237"/>
        <end position="325"/>
    </location>
</feature>
<feature type="domain" description="ESF1 RRM" evidence="7">
    <location>
        <begin position="178"/>
        <end position="262"/>
    </location>
</feature>
<accession>A0AAW1HQW9</accession>
<evidence type="ECO:0000259" key="6">
    <source>
        <dbReference type="Pfam" id="PF08159"/>
    </source>
</evidence>
<feature type="compositionally biased region" description="Basic residues" evidence="5">
    <location>
        <begin position="1"/>
        <end position="15"/>
    </location>
</feature>
<evidence type="ECO:0000256" key="5">
    <source>
        <dbReference type="SAM" id="MobiDB-lite"/>
    </source>
</evidence>
<dbReference type="GO" id="GO:0005730">
    <property type="term" value="C:nucleolus"/>
    <property type="evidence" value="ECO:0007669"/>
    <property type="project" value="UniProtKB-SubCell"/>
</dbReference>
<feature type="region of interest" description="Disordered" evidence="5">
    <location>
        <begin position="523"/>
        <end position="644"/>
    </location>
</feature>
<evidence type="ECO:0000256" key="1">
    <source>
        <dbReference type="ARBA" id="ARBA00004604"/>
    </source>
</evidence>
<reference evidence="8" key="1">
    <citation type="submission" date="2024-03" db="EMBL/GenBank/DDBJ databases">
        <title>WGS assembly of Saponaria officinalis var. Norfolk2.</title>
        <authorList>
            <person name="Jenkins J."/>
            <person name="Shu S."/>
            <person name="Grimwood J."/>
            <person name="Barry K."/>
            <person name="Goodstein D."/>
            <person name="Schmutz J."/>
            <person name="Leebens-Mack J."/>
            <person name="Osbourn A."/>
        </authorList>
    </citation>
    <scope>NUCLEOTIDE SEQUENCE [LARGE SCALE GENOMIC DNA]</scope>
    <source>
        <strain evidence="8">JIC</strain>
    </source>
</reference>
<evidence type="ECO:0000259" key="7">
    <source>
        <dbReference type="Pfam" id="PF25121"/>
    </source>
</evidence>
<evidence type="ECO:0000256" key="3">
    <source>
        <dbReference type="ARBA" id="ARBA00023054"/>
    </source>
</evidence>
<feature type="region of interest" description="Disordered" evidence="5">
    <location>
        <begin position="1"/>
        <end position="37"/>
    </location>
</feature>
<dbReference type="InterPro" id="IPR056750">
    <property type="entry name" value="RRM_ESF1"/>
</dbReference>
<dbReference type="InterPro" id="IPR012580">
    <property type="entry name" value="NUC153"/>
</dbReference>
<comment type="caution">
    <text evidence="8">The sequence shown here is derived from an EMBL/GenBank/DDBJ whole genome shotgun (WGS) entry which is preliminary data.</text>
</comment>
<proteinExistence type="inferred from homology"/>
<feature type="compositionally biased region" description="Basic residues" evidence="5">
    <location>
        <begin position="524"/>
        <end position="537"/>
    </location>
</feature>
<feature type="domain" description="ESF1 RRM" evidence="7">
    <location>
        <begin position="295"/>
        <end position="391"/>
    </location>
</feature>
<dbReference type="PANTHER" id="PTHR12202:SF0">
    <property type="entry name" value="ESF1 HOMOLOG"/>
    <property type="match status" value="1"/>
</dbReference>
<feature type="region of interest" description="Disordered" evidence="5">
    <location>
        <begin position="231"/>
        <end position="328"/>
    </location>
</feature>
<keyword evidence="4" id="KW-0539">Nucleus</keyword>
<feature type="compositionally biased region" description="Acidic residues" evidence="5">
    <location>
        <begin position="446"/>
        <end position="461"/>
    </location>
</feature>
<feature type="compositionally biased region" description="Basic and acidic residues" evidence="5">
    <location>
        <begin position="581"/>
        <end position="595"/>
    </location>
</feature>
<evidence type="ECO:0000313" key="9">
    <source>
        <dbReference type="Proteomes" id="UP001443914"/>
    </source>
</evidence>
<organism evidence="8 9">
    <name type="scientific">Saponaria officinalis</name>
    <name type="common">Common soapwort</name>
    <name type="synonym">Lychnis saponaria</name>
    <dbReference type="NCBI Taxonomy" id="3572"/>
    <lineage>
        <taxon>Eukaryota</taxon>
        <taxon>Viridiplantae</taxon>
        <taxon>Streptophyta</taxon>
        <taxon>Embryophyta</taxon>
        <taxon>Tracheophyta</taxon>
        <taxon>Spermatophyta</taxon>
        <taxon>Magnoliopsida</taxon>
        <taxon>eudicotyledons</taxon>
        <taxon>Gunneridae</taxon>
        <taxon>Pentapetalae</taxon>
        <taxon>Caryophyllales</taxon>
        <taxon>Caryophyllaceae</taxon>
        <taxon>Caryophylleae</taxon>
        <taxon>Saponaria</taxon>
    </lineage>
</organism>
<dbReference type="GO" id="GO:0003723">
    <property type="term" value="F:RNA binding"/>
    <property type="evidence" value="ECO:0007669"/>
    <property type="project" value="TreeGrafter"/>
</dbReference>
<protein>
    <recommendedName>
        <fullName evidence="10">NUC153 domain-containing protein</fullName>
    </recommendedName>
</protein>
<feature type="region of interest" description="Disordered" evidence="5">
    <location>
        <begin position="71"/>
        <end position="171"/>
    </location>
</feature>
<keyword evidence="3" id="KW-0175">Coiled coil</keyword>
<feature type="compositionally biased region" description="Acidic residues" evidence="5">
    <location>
        <begin position="143"/>
        <end position="166"/>
    </location>
</feature>
<evidence type="ECO:0000256" key="2">
    <source>
        <dbReference type="ARBA" id="ARBA00009087"/>
    </source>
</evidence>
<dbReference type="EMBL" id="JBDFQZ010000011">
    <property type="protein sequence ID" value="KAK9678822.1"/>
    <property type="molecule type" value="Genomic_DNA"/>
</dbReference>
<evidence type="ECO:0008006" key="10">
    <source>
        <dbReference type="Google" id="ProtNLM"/>
    </source>
</evidence>
<evidence type="ECO:0000256" key="4">
    <source>
        <dbReference type="ARBA" id="ARBA00023242"/>
    </source>
</evidence>
<feature type="region of interest" description="Disordered" evidence="5">
    <location>
        <begin position="444"/>
        <end position="501"/>
    </location>
</feature>
<feature type="domain" description="NUC153" evidence="6">
    <location>
        <begin position="642"/>
        <end position="665"/>
    </location>
</feature>
<gene>
    <name evidence="8" type="ORF">RND81_11G235000</name>
</gene>
<sequence length="765" mass="86557">MGSKNKDKHKIKKNATKGGDSAGKEKPKLIDDSRFSKVHYDPVFQNVPKNKSKVKIDSRFSGVFTDKKFATSSSARVDKRGKVKERSENELRRYYSDEDEEVKTTKKMVKKKKSELLNDDDEESSESASDEELSKSELSDSTASDDTDDDDDDVDGADISGDDASVEVENVPVIEKETHRLAVVNMDWTQVKAVDLFVMLSSCLPKGGQIKSVAVYPSEFGLKRMEEEAVHGPVALFEDEEKKDEGESDEDKGDSDEGLDDDDEDDEEDANEVSDDEEYVDVSGNEDVDEDDEIEGMYSEDEDGDGSEGDSDDEFEDDDEDDEIDNEKLRTYEKSRLRYYYAVVECDSVATADCLYKACDGIEFERSSNVLDLRFIPDSMEFKHQPRDVATEAPAEYEGLDFHTRALQQSNTVLSWDDDEPHRAKTLRRDFTEKQLAEMELNEFLASDESESDEDGDGDQDPSEKRKKKADMYRALIQSGDGLEEEDEGQNMEVTFTTGLEDISKKILEKKEKGSETVFEAYLRKKKEKRDARKNKSKNSSDDDSDGSDDQEPVEDPDDFFEEAPSAEKSKKDKQRKKKREEKTELEKQAEKSTAELELLLAEEDGVNKKPKGYKIKQKKAKGKKGQETADETNLPTVDVDDPRFSALFNNPGYALDPTDPQFKRSATYLRQLAQKQKNTSKEHEDVEPMEPSIQKDDEQSVGTWQKDKHELSAMIKSVKMKSQQLPVPSTGKRKDKTQSNGTTSGKKHKLPGSDRSTKKAKHHN</sequence>
<feature type="compositionally biased region" description="Basic and acidic residues" evidence="5">
    <location>
        <begin position="22"/>
        <end position="37"/>
    </location>
</feature>
<keyword evidence="9" id="KW-1185">Reference proteome</keyword>
<feature type="compositionally biased region" description="Acidic residues" evidence="5">
    <location>
        <begin position="542"/>
        <end position="562"/>
    </location>
</feature>
<dbReference type="AlphaFoldDB" id="A0AAW1HQW9"/>
<dbReference type="InterPro" id="IPR039754">
    <property type="entry name" value="Esf1"/>
</dbReference>